<feature type="transmembrane region" description="Helical" evidence="1">
    <location>
        <begin position="36"/>
        <end position="55"/>
    </location>
</feature>
<dbReference type="Proteomes" id="UP000887563">
    <property type="component" value="Unplaced"/>
</dbReference>
<reference evidence="3" key="1">
    <citation type="submission" date="2022-11" db="UniProtKB">
        <authorList>
            <consortium name="WormBaseParasite"/>
        </authorList>
    </citation>
    <scope>IDENTIFICATION</scope>
</reference>
<keyword evidence="1" id="KW-0472">Membrane</keyword>
<protein>
    <submittedName>
        <fullName evidence="3">Uncharacterized protein</fullName>
    </submittedName>
</protein>
<organism evidence="2 3">
    <name type="scientific">Meloidogyne incognita</name>
    <name type="common">Southern root-knot nematode worm</name>
    <name type="synonym">Oxyuris incognita</name>
    <dbReference type="NCBI Taxonomy" id="6306"/>
    <lineage>
        <taxon>Eukaryota</taxon>
        <taxon>Metazoa</taxon>
        <taxon>Ecdysozoa</taxon>
        <taxon>Nematoda</taxon>
        <taxon>Chromadorea</taxon>
        <taxon>Rhabditida</taxon>
        <taxon>Tylenchina</taxon>
        <taxon>Tylenchomorpha</taxon>
        <taxon>Tylenchoidea</taxon>
        <taxon>Meloidogynidae</taxon>
        <taxon>Meloidogyninae</taxon>
        <taxon>Meloidogyne</taxon>
        <taxon>Meloidogyne incognita group</taxon>
    </lineage>
</organism>
<name>A0A914NB43_MELIC</name>
<sequence length="59" mass="7057">MDTWKGVGRRVVLAHCFFLILTDVFLLSIICVDFNFTIFFGHLHTIFLFWAHKWVDGRR</sequence>
<evidence type="ECO:0000313" key="2">
    <source>
        <dbReference type="Proteomes" id="UP000887563"/>
    </source>
</evidence>
<evidence type="ECO:0000313" key="3">
    <source>
        <dbReference type="WBParaSite" id="Minc3s05053g37516"/>
    </source>
</evidence>
<keyword evidence="1" id="KW-0812">Transmembrane</keyword>
<evidence type="ECO:0000256" key="1">
    <source>
        <dbReference type="SAM" id="Phobius"/>
    </source>
</evidence>
<keyword evidence="1" id="KW-1133">Transmembrane helix</keyword>
<dbReference type="WBParaSite" id="Minc3s05053g37516">
    <property type="protein sequence ID" value="Minc3s05053g37516"/>
    <property type="gene ID" value="Minc3s05053g37516"/>
</dbReference>
<feature type="transmembrane region" description="Helical" evidence="1">
    <location>
        <begin position="12"/>
        <end position="30"/>
    </location>
</feature>
<dbReference type="AlphaFoldDB" id="A0A914NB43"/>
<keyword evidence="2" id="KW-1185">Reference proteome</keyword>
<accession>A0A914NB43</accession>
<proteinExistence type="predicted"/>